<proteinExistence type="inferred from homology"/>
<evidence type="ECO:0000256" key="6">
    <source>
        <dbReference type="ARBA" id="ARBA00022989"/>
    </source>
</evidence>
<dbReference type="RefSeq" id="WP_202833614.1">
    <property type="nucleotide sequence ID" value="NZ_JAETWB010000013.1"/>
</dbReference>
<feature type="transmembrane region" description="Helical" evidence="9">
    <location>
        <begin position="20"/>
        <end position="41"/>
    </location>
</feature>
<dbReference type="Pfam" id="PF00860">
    <property type="entry name" value="Xan_ur_permease"/>
    <property type="match status" value="1"/>
</dbReference>
<evidence type="ECO:0000256" key="1">
    <source>
        <dbReference type="ARBA" id="ARBA00004651"/>
    </source>
</evidence>
<feature type="transmembrane region" description="Helical" evidence="9">
    <location>
        <begin position="372"/>
        <end position="399"/>
    </location>
</feature>
<comment type="similarity">
    <text evidence="2 8">Belongs to the nucleobase:cation symporter-2 (NCS2) (TC 2.A.40) family. Azg-like subfamily.</text>
</comment>
<feature type="transmembrane region" description="Helical" evidence="9">
    <location>
        <begin position="316"/>
        <end position="334"/>
    </location>
</feature>
<keyword evidence="3 8" id="KW-0813">Transport</keyword>
<keyword evidence="6 8" id="KW-1133">Transmembrane helix</keyword>
<evidence type="ECO:0000313" key="11">
    <source>
        <dbReference type="Proteomes" id="UP000660885"/>
    </source>
</evidence>
<evidence type="ECO:0000256" key="9">
    <source>
        <dbReference type="SAM" id="Phobius"/>
    </source>
</evidence>
<comment type="caution">
    <text evidence="10">The sequence shown here is derived from an EMBL/GenBank/DDBJ whole genome shotgun (WGS) entry which is preliminary data.</text>
</comment>
<keyword evidence="7 8" id="KW-0472">Membrane</keyword>
<dbReference type="InterPro" id="IPR006043">
    <property type="entry name" value="NCS2"/>
</dbReference>
<organism evidence="10 11">
    <name type="scientific">Belnapia arida</name>
    <dbReference type="NCBI Taxonomy" id="2804533"/>
    <lineage>
        <taxon>Bacteria</taxon>
        <taxon>Pseudomonadati</taxon>
        <taxon>Pseudomonadota</taxon>
        <taxon>Alphaproteobacteria</taxon>
        <taxon>Acetobacterales</taxon>
        <taxon>Roseomonadaceae</taxon>
        <taxon>Belnapia</taxon>
    </lineage>
</organism>
<evidence type="ECO:0000256" key="4">
    <source>
        <dbReference type="ARBA" id="ARBA00022475"/>
    </source>
</evidence>
<feature type="transmembrane region" description="Helical" evidence="9">
    <location>
        <begin position="47"/>
        <end position="68"/>
    </location>
</feature>
<keyword evidence="11" id="KW-1185">Reference proteome</keyword>
<feature type="transmembrane region" description="Helical" evidence="9">
    <location>
        <begin position="160"/>
        <end position="183"/>
    </location>
</feature>
<feature type="transmembrane region" description="Helical" evidence="9">
    <location>
        <begin position="411"/>
        <end position="428"/>
    </location>
</feature>
<evidence type="ECO:0000313" key="10">
    <source>
        <dbReference type="EMBL" id="MBL6080379.1"/>
    </source>
</evidence>
<keyword evidence="4 8" id="KW-1003">Cell membrane</keyword>
<feature type="transmembrane region" description="Helical" evidence="9">
    <location>
        <begin position="129"/>
        <end position="148"/>
    </location>
</feature>
<evidence type="ECO:0000256" key="5">
    <source>
        <dbReference type="ARBA" id="ARBA00022692"/>
    </source>
</evidence>
<evidence type="ECO:0000256" key="3">
    <source>
        <dbReference type="ARBA" id="ARBA00022448"/>
    </source>
</evidence>
<keyword evidence="5 8" id="KW-0812">Transmembrane</keyword>
<gene>
    <name evidence="10" type="ORF">JMJ56_20390</name>
</gene>
<evidence type="ECO:0000256" key="2">
    <source>
        <dbReference type="ARBA" id="ARBA00005697"/>
    </source>
</evidence>
<reference evidence="10 11" key="1">
    <citation type="submission" date="2021-01" db="EMBL/GenBank/DDBJ databases">
        <title>Belnapia mucosa sp. nov. and Belnapia arida sp. nov., isolated from the Tabernas Desert (Almeria, Spain).</title>
        <authorList>
            <person name="Molina-Menor E."/>
            <person name="Vidal-Verdu A."/>
            <person name="Calonge A."/>
            <person name="Satari L."/>
            <person name="Pereto J."/>
            <person name="Porcar M."/>
        </authorList>
    </citation>
    <scope>NUCLEOTIDE SEQUENCE [LARGE SCALE GENOMIC DNA]</scope>
    <source>
        <strain evidence="10 11">T18</strain>
    </source>
</reference>
<feature type="transmembrane region" description="Helical" evidence="9">
    <location>
        <begin position="340"/>
        <end position="360"/>
    </location>
</feature>
<evidence type="ECO:0000256" key="7">
    <source>
        <dbReference type="ARBA" id="ARBA00023136"/>
    </source>
</evidence>
<dbReference type="InterPro" id="IPR045018">
    <property type="entry name" value="Azg-like"/>
</dbReference>
<comment type="subcellular location">
    <subcellularLocation>
        <location evidence="1 8">Cell membrane</location>
        <topology evidence="1 8">Multi-pass membrane protein</topology>
    </subcellularLocation>
</comment>
<dbReference type="PANTHER" id="PTHR43337">
    <property type="entry name" value="XANTHINE/URACIL PERMEASE C887.17-RELATED"/>
    <property type="match status" value="1"/>
</dbReference>
<feature type="transmembrane region" description="Helical" evidence="9">
    <location>
        <begin position="190"/>
        <end position="210"/>
    </location>
</feature>
<dbReference type="PIRSF" id="PIRSF005353">
    <property type="entry name" value="PbuG"/>
    <property type="match status" value="1"/>
</dbReference>
<name>A0ABS1U8W6_9PROT</name>
<feature type="transmembrane region" description="Helical" evidence="9">
    <location>
        <begin position="99"/>
        <end position="117"/>
    </location>
</feature>
<evidence type="ECO:0000256" key="8">
    <source>
        <dbReference type="PIRNR" id="PIRNR005353"/>
    </source>
</evidence>
<accession>A0ABS1U8W6</accession>
<feature type="transmembrane region" description="Helical" evidence="9">
    <location>
        <begin position="230"/>
        <end position="250"/>
    </location>
</feature>
<dbReference type="InterPro" id="IPR026033">
    <property type="entry name" value="Azg-like_bact_archaea"/>
</dbReference>
<protein>
    <submittedName>
        <fullName evidence="10">NCS2 family permease</fullName>
    </submittedName>
</protein>
<dbReference type="Proteomes" id="UP000660885">
    <property type="component" value="Unassembled WGS sequence"/>
</dbReference>
<sequence>MLDRLFSIAARGSTPRREVLAGASTFLTMAYIVIVNPQIMATTGMDAGAAFVATCLAAAIGSALMGLLANFPIALAPGMGLNAYFAFAVVGGMGVSWQVALGAVFLSGLIFLAVSLLRVREWLVNGIPLGLKLGIAAGIGFFLGLIGLKGMGLVVAHPATLVTLGPLSETSTLLACLGFLLIAGLSARRVPGALVIGILATALLGLPFGLTQFGGIVSAPPSLAPTFLQMDIAGALGLGIAGIVFTFFLADLLDNTGTLIATTHRAGLMRPDGTVPNLGRALFADSGGAILGAALGTSTTVSYIESAAGIQAGGRTGLTAVTVAALFLLTLFLAPLATAIPGFATAPALVFVACLMAQALRSVEWDEMTEYVPAMITALAMPFTFSIATGIGIGFITYAALKLLAGRAAEVSGAVWLIAALCIAKFGLA</sequence>
<feature type="transmembrane region" description="Helical" evidence="9">
    <location>
        <begin position="75"/>
        <end position="93"/>
    </location>
</feature>
<dbReference type="EMBL" id="JAETWB010000013">
    <property type="protein sequence ID" value="MBL6080379.1"/>
    <property type="molecule type" value="Genomic_DNA"/>
</dbReference>
<dbReference type="PANTHER" id="PTHR43337:SF1">
    <property type="entry name" value="XANTHINE_URACIL PERMEASE C887.17-RELATED"/>
    <property type="match status" value="1"/>
</dbReference>